<dbReference type="Pfam" id="PF00078">
    <property type="entry name" value="RVT_1"/>
    <property type="match status" value="1"/>
</dbReference>
<dbReference type="Proteomes" id="UP001151760">
    <property type="component" value="Unassembled WGS sequence"/>
</dbReference>
<name>A0ABQ5D2M5_9ASTR</name>
<dbReference type="EMBL" id="BQNB010014847">
    <property type="protein sequence ID" value="GJT33082.1"/>
    <property type="molecule type" value="Genomic_DNA"/>
</dbReference>
<evidence type="ECO:0000313" key="5">
    <source>
        <dbReference type="Proteomes" id="UP001151760"/>
    </source>
</evidence>
<protein>
    <submittedName>
        <fullName evidence="4">RNA-directed DNA polymerase, eukaryota</fullName>
    </submittedName>
</protein>
<dbReference type="PANTHER" id="PTHR33116:SF79">
    <property type="entry name" value="REVERSE TRANSCRIPTASE DOMAIN, ZINC FINGER, CCHC-TYPE-RELATED"/>
    <property type="match status" value="1"/>
</dbReference>
<keyword evidence="5" id="KW-1185">Reference proteome</keyword>
<gene>
    <name evidence="4" type="ORF">Tco_0923501</name>
</gene>
<sequence>MGKKDVGADISEDDKSIPYPPRFTPMNPEDNGIEQGSNRKEPSKSPNRSVCSRVVMDSHNTDVILGSDERGSGCSEKGRVSSGGFGRYYQNRKSNGIFYGRYVSNESLGFSRGLLCVWDSLVFLKENHIISDNFLVLYGSWKPNKTKLLVISIYAPQSLAEKRLLWNYISLLISRWGCECIVMGDFNELGGYSFTWSHLSASKMSKLDRFLLLEGLISLFPHLSSICLNRHVSDHRPILLREVDTDYRAITFRFYHSWFNLNGFEHMVSNTCKSTVLSDRNRMIKWAIEGDENSKFFHGITNRKRSTLAIRGIMVDGEWVDDPSRVKDEFRAHSANRFQSSTFNRSLIPKVPDPKFVNDFCPISLIGCLYKVITKILAMRLSMVISDLISGVQTAFLPKRQILDGPFIINELLSWCKSKKKQAMVFKVDFAKAYDSIRWDYLDEVLHAFGFGVKWRAWIRGSLSSGMASILINGSPTSEFEFHCGLKQGDPLALFLFILVMESLHLSFTRVVEAGIFRAAAASKIGCSVMNTPFKYLGVMVGGSMSVVKAWDEVICNLKSRLSKWKLKTLSIGGRLTLLKSVLGSTPIYWISLFKVPKSVLCSMESIRRNFFNEILGVEKKIAWVKWSKVLAAKKYGGLGVSSFFALNRALLFKWMWRRIGNGMNTSFWNDVWIGDVKLRLRFPRVFVLETNKVCSVASKFQDSIVSLFRRQDLNGCGEFCVKDVRNLLDAHFLPKEDHATRWVKLVPSKINVLAWKVSLDRLPTRLNLISRGVTVSSSSCPVCDSAPEDLSHLLFSCSMASDVYRLVCRWWNIGCPSIGSYSDWLSWNQLLFADKKPRKDTFFDDIVALSFLWCNSRCKSSFSWDSWLQHPFLISL</sequence>
<evidence type="ECO:0000313" key="4">
    <source>
        <dbReference type="EMBL" id="GJT33082.1"/>
    </source>
</evidence>
<dbReference type="GO" id="GO:0003964">
    <property type="term" value="F:RNA-directed DNA polymerase activity"/>
    <property type="evidence" value="ECO:0007669"/>
    <property type="project" value="UniProtKB-KW"/>
</dbReference>
<evidence type="ECO:0000259" key="2">
    <source>
        <dbReference type="Pfam" id="PF00078"/>
    </source>
</evidence>
<feature type="region of interest" description="Disordered" evidence="1">
    <location>
        <begin position="1"/>
        <end position="50"/>
    </location>
</feature>
<dbReference type="SUPFAM" id="SSF56219">
    <property type="entry name" value="DNase I-like"/>
    <property type="match status" value="1"/>
</dbReference>
<keyword evidence="4" id="KW-0695">RNA-directed DNA polymerase</keyword>
<accession>A0ABQ5D2M5</accession>
<keyword evidence="4" id="KW-0548">Nucleotidyltransferase</keyword>
<evidence type="ECO:0000256" key="1">
    <source>
        <dbReference type="SAM" id="MobiDB-lite"/>
    </source>
</evidence>
<reference evidence="4" key="2">
    <citation type="submission" date="2022-01" db="EMBL/GenBank/DDBJ databases">
        <authorList>
            <person name="Yamashiro T."/>
            <person name="Shiraishi A."/>
            <person name="Satake H."/>
            <person name="Nakayama K."/>
        </authorList>
    </citation>
    <scope>NUCLEOTIDE SEQUENCE</scope>
</reference>
<keyword evidence="4" id="KW-0808">Transferase</keyword>
<dbReference type="PANTHER" id="PTHR33116">
    <property type="entry name" value="REVERSE TRANSCRIPTASE ZINC-BINDING DOMAIN-CONTAINING PROTEIN-RELATED-RELATED"/>
    <property type="match status" value="1"/>
</dbReference>
<proteinExistence type="predicted"/>
<feature type="domain" description="Reverse transcriptase zinc-binding" evidence="3">
    <location>
        <begin position="722"/>
        <end position="804"/>
    </location>
</feature>
<dbReference type="InterPro" id="IPR036691">
    <property type="entry name" value="Endo/exonu/phosph_ase_sf"/>
</dbReference>
<organism evidence="4 5">
    <name type="scientific">Tanacetum coccineum</name>
    <dbReference type="NCBI Taxonomy" id="301880"/>
    <lineage>
        <taxon>Eukaryota</taxon>
        <taxon>Viridiplantae</taxon>
        <taxon>Streptophyta</taxon>
        <taxon>Embryophyta</taxon>
        <taxon>Tracheophyta</taxon>
        <taxon>Spermatophyta</taxon>
        <taxon>Magnoliopsida</taxon>
        <taxon>eudicotyledons</taxon>
        <taxon>Gunneridae</taxon>
        <taxon>Pentapetalae</taxon>
        <taxon>asterids</taxon>
        <taxon>campanulids</taxon>
        <taxon>Asterales</taxon>
        <taxon>Asteraceae</taxon>
        <taxon>Asteroideae</taxon>
        <taxon>Anthemideae</taxon>
        <taxon>Anthemidinae</taxon>
        <taxon>Tanacetum</taxon>
    </lineage>
</organism>
<dbReference type="InterPro" id="IPR026960">
    <property type="entry name" value="RVT-Znf"/>
</dbReference>
<reference evidence="4" key="1">
    <citation type="journal article" date="2022" name="Int. J. Mol. Sci.">
        <title>Draft Genome of Tanacetum Coccineum: Genomic Comparison of Closely Related Tanacetum-Family Plants.</title>
        <authorList>
            <person name="Yamashiro T."/>
            <person name="Shiraishi A."/>
            <person name="Nakayama K."/>
            <person name="Satake H."/>
        </authorList>
    </citation>
    <scope>NUCLEOTIDE SEQUENCE</scope>
</reference>
<evidence type="ECO:0000259" key="3">
    <source>
        <dbReference type="Pfam" id="PF13966"/>
    </source>
</evidence>
<dbReference type="Gene3D" id="3.60.10.10">
    <property type="entry name" value="Endonuclease/exonuclease/phosphatase"/>
    <property type="match status" value="1"/>
</dbReference>
<dbReference type="InterPro" id="IPR000477">
    <property type="entry name" value="RT_dom"/>
</dbReference>
<dbReference type="CDD" id="cd01650">
    <property type="entry name" value="RT_nLTR_like"/>
    <property type="match status" value="1"/>
</dbReference>
<feature type="domain" description="Reverse transcriptase" evidence="2">
    <location>
        <begin position="357"/>
        <end position="505"/>
    </location>
</feature>
<comment type="caution">
    <text evidence="4">The sequence shown here is derived from an EMBL/GenBank/DDBJ whole genome shotgun (WGS) entry which is preliminary data.</text>
</comment>
<dbReference type="Pfam" id="PF13966">
    <property type="entry name" value="zf-RVT"/>
    <property type="match status" value="1"/>
</dbReference>